<protein>
    <recommendedName>
        <fullName evidence="9">RNA polymerase sigma-70 region 4 domain-containing protein</fullName>
    </recommendedName>
</protein>
<keyword evidence="3" id="KW-0238">DNA-binding</keyword>
<dbReference type="Pfam" id="PF04542">
    <property type="entry name" value="Sigma70_r2"/>
    <property type="match status" value="1"/>
</dbReference>
<feature type="domain" description="RNA polymerase sigma-70 region 4" evidence="6">
    <location>
        <begin position="146"/>
        <end position="195"/>
    </location>
</feature>
<dbReference type="InterPro" id="IPR007630">
    <property type="entry name" value="RNA_pol_sigma70_r4"/>
</dbReference>
<dbReference type="CDD" id="cd06171">
    <property type="entry name" value="Sigma70_r4"/>
    <property type="match status" value="1"/>
</dbReference>
<dbReference type="InterPro" id="IPR007627">
    <property type="entry name" value="RNA_pol_sigma70_r2"/>
</dbReference>
<dbReference type="NCBIfam" id="TIGR02937">
    <property type="entry name" value="sigma70-ECF"/>
    <property type="match status" value="1"/>
</dbReference>
<feature type="domain" description="RNA polymerase sigma-70 region 2" evidence="5">
    <location>
        <begin position="47"/>
        <end position="102"/>
    </location>
</feature>
<keyword evidence="8" id="KW-1185">Reference proteome</keyword>
<evidence type="ECO:0000256" key="3">
    <source>
        <dbReference type="ARBA" id="ARBA00023125"/>
    </source>
</evidence>
<dbReference type="InterPro" id="IPR036388">
    <property type="entry name" value="WH-like_DNA-bd_sf"/>
</dbReference>
<gene>
    <name evidence="7" type="ORF">HMPREF9432_01287</name>
</gene>
<dbReference type="InterPro" id="IPR013324">
    <property type="entry name" value="RNA_pol_sigma_r3/r4-like"/>
</dbReference>
<dbReference type="RefSeq" id="WP_006696548.1">
    <property type="nucleotide sequence ID" value="NZ_JH376859.1"/>
</dbReference>
<dbReference type="Gene3D" id="1.10.1740.10">
    <property type="match status" value="1"/>
</dbReference>
<dbReference type="InterPro" id="IPR013325">
    <property type="entry name" value="RNA_pol_sigma_r2"/>
</dbReference>
<evidence type="ECO:0000256" key="4">
    <source>
        <dbReference type="ARBA" id="ARBA00023163"/>
    </source>
</evidence>
<evidence type="ECO:0000313" key="8">
    <source>
        <dbReference type="Proteomes" id="UP000003175"/>
    </source>
</evidence>
<dbReference type="Proteomes" id="UP000003175">
    <property type="component" value="Unassembled WGS sequence"/>
</dbReference>
<evidence type="ECO:0000256" key="2">
    <source>
        <dbReference type="ARBA" id="ARBA00023082"/>
    </source>
</evidence>
<dbReference type="SUPFAM" id="SSF88946">
    <property type="entry name" value="Sigma2 domain of RNA polymerase sigma factors"/>
    <property type="match status" value="1"/>
</dbReference>
<comment type="caution">
    <text evidence="7">The sequence shown here is derived from an EMBL/GenBank/DDBJ whole genome shotgun (WGS) entry which is preliminary data.</text>
</comment>
<evidence type="ECO:0000256" key="1">
    <source>
        <dbReference type="ARBA" id="ARBA00023015"/>
    </source>
</evidence>
<dbReference type="InterPro" id="IPR014284">
    <property type="entry name" value="RNA_pol_sigma-70_dom"/>
</dbReference>
<dbReference type="EMBL" id="ADGH01000012">
    <property type="protein sequence ID" value="EHG24437.1"/>
    <property type="molecule type" value="Genomic_DNA"/>
</dbReference>
<proteinExistence type="predicted"/>
<evidence type="ECO:0008006" key="9">
    <source>
        <dbReference type="Google" id="ProtNLM"/>
    </source>
</evidence>
<evidence type="ECO:0000259" key="5">
    <source>
        <dbReference type="Pfam" id="PF04542"/>
    </source>
</evidence>
<keyword evidence="1" id="KW-0805">Transcription regulation</keyword>
<dbReference type="Pfam" id="PF04545">
    <property type="entry name" value="Sigma70_r4"/>
    <property type="match status" value="1"/>
</dbReference>
<reference evidence="7 8" key="1">
    <citation type="submission" date="2011-08" db="EMBL/GenBank/DDBJ databases">
        <title>The Genome Sequence of Selenomonas noxia F0398.</title>
        <authorList>
            <consortium name="The Broad Institute Genome Sequencing Platform"/>
            <person name="Earl A."/>
            <person name="Ward D."/>
            <person name="Feldgarden M."/>
            <person name="Gevers D."/>
            <person name="Izard J."/>
            <person name="Ganesan A."/>
            <person name="Blanton J.M."/>
            <person name="Baranova O.V."/>
            <person name="Tanner A.C."/>
            <person name="Dewhirst F.E."/>
            <person name="Young S.K."/>
            <person name="Zeng Q."/>
            <person name="Gargeya S."/>
            <person name="Fitzgerald M."/>
            <person name="Haas B."/>
            <person name="Abouelleil A."/>
            <person name="Alvarado L."/>
            <person name="Arachchi H.M."/>
            <person name="Berlin A."/>
            <person name="Brown A."/>
            <person name="Chapman S.B."/>
            <person name="Chen Z."/>
            <person name="Dunbar C."/>
            <person name="Freedman E."/>
            <person name="Gearin G."/>
            <person name="Gellesch M."/>
            <person name="Goldberg J."/>
            <person name="Griggs A."/>
            <person name="Gujja S."/>
            <person name="Heiman D."/>
            <person name="Howarth C."/>
            <person name="Larson L."/>
            <person name="Lui A."/>
            <person name="MacDonald P.J.P."/>
            <person name="Montmayeur A."/>
            <person name="Murphy C."/>
            <person name="Neiman D."/>
            <person name="Pearson M."/>
            <person name="Priest M."/>
            <person name="Roberts A."/>
            <person name="Saif S."/>
            <person name="Shea T."/>
            <person name="Shenoy N."/>
            <person name="Sisk P."/>
            <person name="Stolte C."/>
            <person name="Sykes S."/>
            <person name="Wortman J."/>
            <person name="Nusbaum C."/>
            <person name="Birren B."/>
        </authorList>
    </citation>
    <scope>NUCLEOTIDE SEQUENCE [LARGE SCALE GENOMIC DNA]</scope>
    <source>
        <strain evidence="7 8">F0398</strain>
    </source>
</reference>
<evidence type="ECO:0000313" key="7">
    <source>
        <dbReference type="EMBL" id="EHG24437.1"/>
    </source>
</evidence>
<dbReference type="PANTHER" id="PTHR30385">
    <property type="entry name" value="SIGMA FACTOR F FLAGELLAR"/>
    <property type="match status" value="1"/>
</dbReference>
<name>A0ABN0DP71_9FIRM</name>
<keyword evidence="2" id="KW-0731">Sigma factor</keyword>
<dbReference type="Gene3D" id="1.10.10.10">
    <property type="entry name" value="Winged helix-like DNA-binding domain superfamily/Winged helix DNA-binding domain"/>
    <property type="match status" value="1"/>
</dbReference>
<organism evidence="7 8">
    <name type="scientific">Selenomonas noxia F0398</name>
    <dbReference type="NCBI Taxonomy" id="702437"/>
    <lineage>
        <taxon>Bacteria</taxon>
        <taxon>Bacillati</taxon>
        <taxon>Bacillota</taxon>
        <taxon>Negativicutes</taxon>
        <taxon>Selenomonadales</taxon>
        <taxon>Selenomonadaceae</taxon>
        <taxon>Selenomonas</taxon>
    </lineage>
</organism>
<evidence type="ECO:0000259" key="6">
    <source>
        <dbReference type="Pfam" id="PF04545"/>
    </source>
</evidence>
<dbReference type="SUPFAM" id="SSF88659">
    <property type="entry name" value="Sigma3 and sigma4 domains of RNA polymerase sigma factors"/>
    <property type="match status" value="1"/>
</dbReference>
<accession>A0ABN0DP71</accession>
<keyword evidence="4" id="KW-0804">Transcription</keyword>
<sequence>MNRNEYPPLPKAEEDALITRAVHGDAQAAAEMNARYRGLIIRESRASYLRNAALSADAENIAALAFVEALHDYDPQHGAPFAAFAKTRIHTALYTEFRRERRLWERTSHPEQDAEGRDAWERCGGTDEPTACADLRLLVRGILARAMHRLTEREKKILSLHYFSDLTLRRIAVLLGTSAGAVSKSKANLLRKLRAGADAALATPCEI</sequence>